<sequence length="44" mass="5262">MKDRRKMPPRIPTEEFSIEYGDVNGLKLFETKEGLKKYKFGKKK</sequence>
<comment type="caution">
    <text evidence="1">The sequence shown here is derived from an EMBL/GenBank/DDBJ whole genome shotgun (WGS) entry which is preliminary data.</text>
</comment>
<evidence type="ECO:0000313" key="1">
    <source>
        <dbReference type="EMBL" id="MFK9094487.1"/>
    </source>
</evidence>
<proteinExistence type="predicted"/>
<gene>
    <name evidence="1" type="ORF">ACJEBI_23830</name>
</gene>
<organism evidence="1 2">
    <name type="scientific">Bacillus salipaludis</name>
    <dbReference type="NCBI Taxonomy" id="2547811"/>
    <lineage>
        <taxon>Bacteria</taxon>
        <taxon>Bacillati</taxon>
        <taxon>Bacillota</taxon>
        <taxon>Bacilli</taxon>
        <taxon>Bacillales</taxon>
        <taxon>Bacillaceae</taxon>
        <taxon>Bacillus</taxon>
    </lineage>
</organism>
<accession>A0ABW8RLT0</accession>
<evidence type="ECO:0000313" key="2">
    <source>
        <dbReference type="Proteomes" id="UP001623041"/>
    </source>
</evidence>
<name>A0ABW8RLT0_9BACI</name>
<reference evidence="1 2" key="1">
    <citation type="submission" date="2024-11" db="EMBL/GenBank/DDBJ databases">
        <authorList>
            <person name="Lucas J.A."/>
        </authorList>
    </citation>
    <scope>NUCLEOTIDE SEQUENCE [LARGE SCALE GENOMIC DNA]</scope>
    <source>
        <strain evidence="1 2">Z 5.4</strain>
    </source>
</reference>
<dbReference type="EMBL" id="JBJHQH010000024">
    <property type="protein sequence ID" value="MFK9094487.1"/>
    <property type="molecule type" value="Genomic_DNA"/>
</dbReference>
<dbReference type="RefSeq" id="WP_406582958.1">
    <property type="nucleotide sequence ID" value="NZ_JBJHQH010000024.1"/>
</dbReference>
<keyword evidence="2" id="KW-1185">Reference proteome</keyword>
<dbReference type="Proteomes" id="UP001623041">
    <property type="component" value="Unassembled WGS sequence"/>
</dbReference>
<protein>
    <submittedName>
        <fullName evidence="1">Uncharacterized protein</fullName>
    </submittedName>
</protein>